<dbReference type="Proteomes" id="UP000012589">
    <property type="component" value="Unassembled WGS sequence"/>
</dbReference>
<keyword evidence="2" id="KW-1185">Reference proteome</keyword>
<dbReference type="InterPro" id="IPR036237">
    <property type="entry name" value="Xyl_isomerase-like_sf"/>
</dbReference>
<dbReference type="PATRIC" id="fig|1235802.3.peg.2122"/>
<comment type="caution">
    <text evidence="1">The sequence shown here is derived from an EMBL/GenBank/DDBJ whole genome shotgun (WGS) entry which is preliminary data.</text>
</comment>
<dbReference type="STRING" id="1235802.C823_01999"/>
<evidence type="ECO:0000313" key="2">
    <source>
        <dbReference type="Proteomes" id="UP000012589"/>
    </source>
</evidence>
<dbReference type="Gene3D" id="3.20.20.150">
    <property type="entry name" value="Divalent-metal-dependent TIM barrel enzymes"/>
    <property type="match status" value="1"/>
</dbReference>
<organism evidence="1 2">
    <name type="scientific">Eubacterium plexicaudatum ASF492</name>
    <dbReference type="NCBI Taxonomy" id="1235802"/>
    <lineage>
        <taxon>Bacteria</taxon>
        <taxon>Bacillati</taxon>
        <taxon>Bacillota</taxon>
        <taxon>Clostridia</taxon>
        <taxon>Eubacteriales</taxon>
        <taxon>Eubacteriaceae</taxon>
        <taxon>Eubacterium</taxon>
    </lineage>
</organism>
<name>N2APV8_9FIRM</name>
<evidence type="ECO:0000313" key="1">
    <source>
        <dbReference type="EMBL" id="EMZ28155.1"/>
    </source>
</evidence>
<reference evidence="1 2" key="1">
    <citation type="journal article" date="2014" name="Genome Announc.">
        <title>Draft genome sequences of the altered schaedler flora, a defined bacterial community from gnotobiotic mice.</title>
        <authorList>
            <person name="Wannemuehler M.J."/>
            <person name="Overstreet A.M."/>
            <person name="Ward D.V."/>
            <person name="Phillips G.J."/>
        </authorList>
    </citation>
    <scope>NUCLEOTIDE SEQUENCE [LARGE SCALE GENOMIC DNA]</scope>
    <source>
        <strain evidence="1 2">ASF492</strain>
    </source>
</reference>
<proteinExistence type="predicted"/>
<dbReference type="SUPFAM" id="SSF51658">
    <property type="entry name" value="Xylose isomerase-like"/>
    <property type="match status" value="1"/>
</dbReference>
<gene>
    <name evidence="1" type="ORF">C823_01999</name>
</gene>
<evidence type="ECO:0008006" key="3">
    <source>
        <dbReference type="Google" id="ProtNLM"/>
    </source>
</evidence>
<sequence>MSNIKTCVSLYSLQDEYLNKRMSLADIMRYVKSLGTEGIEILPDQMLKGSPHISEETLREWKELLAETGLKPVIADVFLNTNLYKNRTLTRKECIIC</sequence>
<accession>N2APV8</accession>
<dbReference type="EMBL" id="AQFT01000065">
    <property type="protein sequence ID" value="EMZ28155.1"/>
    <property type="molecule type" value="Genomic_DNA"/>
</dbReference>
<dbReference type="AlphaFoldDB" id="N2APV8"/>
<dbReference type="eggNOG" id="COG1082">
    <property type="taxonomic scope" value="Bacteria"/>
</dbReference>
<protein>
    <recommendedName>
        <fullName evidence="3">Xylose isomerase-like TIM barrel domain-containing protein</fullName>
    </recommendedName>
</protein>
<dbReference type="HOGENOM" id="CLU_2342561_0_0_9"/>